<name>A0A5C3E8F4_9BASI</name>
<dbReference type="EMBL" id="OOIN01000012">
    <property type="protein sequence ID" value="SPO25821.1"/>
    <property type="molecule type" value="Genomic_DNA"/>
</dbReference>
<evidence type="ECO:0000313" key="3">
    <source>
        <dbReference type="Proteomes" id="UP000324022"/>
    </source>
</evidence>
<sequence length="493" mass="53744">MPPKKTGSGAGGSPTKASHAARAAALFSKARAQASSSPAAHARSSSTTPSANKPRTDANSFSASSSSSLSNEKAMPLPDLLKTLSSRGGLQMRDAMAVAGKLINARANTPSALAHISLIMLQDIGIESEEHRKRTVLAFKGKKAAGYIPSSSTVVGGLSTGASAGLAPDFGAYRNKRRRMADDDETLSREYGNVTAPPEGRVGMARRQRVEIEYTFNEILEEDMLRGRYAVVNRAPVMTAWATILLEKLGFSRPEALSLAHCYVNHTSTMRGISLGIIPAAEKERTVHVVGPNQPHFELMGVKIPVMQMQDGTYRGISAGEVIQPEKAFHYMRRSMAQTLSSVFGALTLLADSFMEPSAAHLQCTADAQSESETTVEQAAKPQAQVQETPMYGGEYLNFRGYDLYAEFRPSTSGEWGKKGRLWYDKILALRRGHEADMLAWKDKEAQLEKDGPPEEDWSEDVERLVQEELEREQREADVLKQEQVDVKAEGAP</sequence>
<feature type="region of interest" description="Disordered" evidence="1">
    <location>
        <begin position="1"/>
        <end position="74"/>
    </location>
</feature>
<dbReference type="OrthoDB" id="514070at2759"/>
<evidence type="ECO:0000256" key="1">
    <source>
        <dbReference type="SAM" id="MobiDB-lite"/>
    </source>
</evidence>
<gene>
    <name evidence="2" type="ORF">UTRI_03186</name>
</gene>
<feature type="compositionally biased region" description="Low complexity" evidence="1">
    <location>
        <begin position="17"/>
        <end position="51"/>
    </location>
</feature>
<proteinExistence type="predicted"/>
<reference evidence="2 3" key="1">
    <citation type="submission" date="2018-03" db="EMBL/GenBank/DDBJ databases">
        <authorList>
            <person name="Guldener U."/>
        </authorList>
    </citation>
    <scope>NUCLEOTIDE SEQUENCE [LARGE SCALE GENOMIC DNA]</scope>
    <source>
        <strain evidence="2 3">NBRC100155</strain>
    </source>
</reference>
<feature type="region of interest" description="Disordered" evidence="1">
    <location>
        <begin position="470"/>
        <end position="493"/>
    </location>
</feature>
<dbReference type="Proteomes" id="UP000324022">
    <property type="component" value="Unassembled WGS sequence"/>
</dbReference>
<accession>A0A5C3E8F4</accession>
<protein>
    <submittedName>
        <fullName evidence="2">Uncharacterized protein</fullName>
    </submittedName>
</protein>
<dbReference type="AlphaFoldDB" id="A0A5C3E8F4"/>
<organism evidence="2 3">
    <name type="scientific">Ustilago trichophora</name>
    <dbReference type="NCBI Taxonomy" id="86804"/>
    <lineage>
        <taxon>Eukaryota</taxon>
        <taxon>Fungi</taxon>
        <taxon>Dikarya</taxon>
        <taxon>Basidiomycota</taxon>
        <taxon>Ustilaginomycotina</taxon>
        <taxon>Ustilaginomycetes</taxon>
        <taxon>Ustilaginales</taxon>
        <taxon>Ustilaginaceae</taxon>
        <taxon>Ustilago</taxon>
    </lineage>
</organism>
<feature type="region of interest" description="Disordered" evidence="1">
    <location>
        <begin position="181"/>
        <end position="200"/>
    </location>
</feature>
<keyword evidence="3" id="KW-1185">Reference proteome</keyword>
<feature type="compositionally biased region" description="Low complexity" evidence="1">
    <location>
        <begin position="60"/>
        <end position="70"/>
    </location>
</feature>
<evidence type="ECO:0000313" key="2">
    <source>
        <dbReference type="EMBL" id="SPO25821.1"/>
    </source>
</evidence>